<dbReference type="InterPro" id="IPR009459">
    <property type="entry name" value="MucBP_dom"/>
</dbReference>
<proteinExistence type="predicted"/>
<dbReference type="EMBL" id="JAEEGA010000002">
    <property type="protein sequence ID" value="MBP1040257.1"/>
    <property type="molecule type" value="Genomic_DNA"/>
</dbReference>
<name>A0A940SR00_9ENTE</name>
<accession>A0A940SR00</accession>
<comment type="caution">
    <text evidence="3">The sequence shown here is derived from an EMBL/GenBank/DDBJ whole genome shotgun (WGS) entry which is preliminary data.</text>
</comment>
<gene>
    <name evidence="3" type="ORF">I6N95_04440</name>
</gene>
<keyword evidence="1" id="KW-0677">Repeat</keyword>
<keyword evidence="4" id="KW-1185">Reference proteome</keyword>
<evidence type="ECO:0000259" key="2">
    <source>
        <dbReference type="Pfam" id="PF06458"/>
    </source>
</evidence>
<organism evidence="3 4">
    <name type="scientific">Vagococcus allomyrinae</name>
    <dbReference type="NCBI Taxonomy" id="2794353"/>
    <lineage>
        <taxon>Bacteria</taxon>
        <taxon>Bacillati</taxon>
        <taxon>Bacillota</taxon>
        <taxon>Bacilli</taxon>
        <taxon>Lactobacillales</taxon>
        <taxon>Enterococcaceae</taxon>
        <taxon>Vagococcus</taxon>
    </lineage>
</organism>
<dbReference type="NCBIfam" id="TIGR04226">
    <property type="entry name" value="RrgB_K2N_iso_D2"/>
    <property type="match status" value="1"/>
</dbReference>
<evidence type="ECO:0000313" key="3">
    <source>
        <dbReference type="EMBL" id="MBP1040257.1"/>
    </source>
</evidence>
<dbReference type="Gene3D" id="2.60.40.740">
    <property type="match status" value="1"/>
</dbReference>
<dbReference type="RefSeq" id="WP_209525149.1">
    <property type="nucleotide sequence ID" value="NZ_JAEEGA010000002.1"/>
</dbReference>
<evidence type="ECO:0000256" key="1">
    <source>
        <dbReference type="ARBA" id="ARBA00022737"/>
    </source>
</evidence>
<dbReference type="Pfam" id="PF06458">
    <property type="entry name" value="MucBP"/>
    <property type="match status" value="1"/>
</dbReference>
<protein>
    <submittedName>
        <fullName evidence="3">Isopeptide-forming domain-containing fimbrial protein</fullName>
    </submittedName>
</protein>
<reference evidence="3" key="1">
    <citation type="submission" date="2020-12" db="EMBL/GenBank/DDBJ databases">
        <title>Vagococcus allomyrinae sp. nov. and Enterococcus lavae sp. nov., isolated from the larvae of Allomyrina dichotoma.</title>
        <authorList>
            <person name="Lee S.D."/>
        </authorList>
    </citation>
    <scope>NUCLEOTIDE SEQUENCE</scope>
    <source>
        <strain evidence="3">BWB3-3</strain>
    </source>
</reference>
<dbReference type="AlphaFoldDB" id="A0A940SR00"/>
<dbReference type="InterPro" id="IPR026466">
    <property type="entry name" value="Fim_isopep_form_D2_dom"/>
</dbReference>
<evidence type="ECO:0000313" key="4">
    <source>
        <dbReference type="Proteomes" id="UP000674938"/>
    </source>
</evidence>
<feature type="domain" description="MucBP" evidence="2">
    <location>
        <begin position="474"/>
        <end position="538"/>
    </location>
</feature>
<sequence length="753" mass="82772">MSKILKGILLSFILSFILGGLFLGGDKLKATTLDTKEGKVETIASEEKSEEVAEESFIGPVQVSETDKSTRAPIGTEFSIFDAPADWNVVETTDATILPAEYTFMAVRTARSQYKLNDGPAQNFPTAASITSQTPGSITYTNVGYYKKQSVDVRYTMDTEYQAYFRADSITYNGFGTISGLNANKPGTVKIEYFDSATGEPISDMKGVYSLGAIGNWGTSYGWMEFQADKDGIIGIYAPKGSAVYARLSDPDETYYFSKGPVISATTPLSKITASLKFDFTNATNKFLTLKNIVDPGHRYAMRQSADVNMRFEFVKPMKTGLVNETKEGTVNYTIDQFIPNQFVPFKTFVMKDKLEPIFKQLTAADITVMTGEGVNVKSDFDITVSPENELTLTFKNSTARTKIQNQMLTIGIKATVDKTKDLSSYLVPADGSNKVYLTVDNQATLDVNVGETYEQNLTSDKATAKTYWGDLAPVTVNYLDGDRNTLSPAVTTYQPVGSNYTVSSLDLSQQGWKLKNVENAETGVVPESGVVVNYVYERGEVEVATQYWLQDSEGGLSELYPTVNQTYGYNVDYVTDSKETEALANNYVLLSSDTGDSPEGNTGFANKTITVKYVFKRALREIVSIPETIDFGKNNLLSIGKKDVFPTENIKVSIIDEVEGNWDLRLKISETIKSVGASTPLKGSFRFVKDDGTPVTIDEVGATIHSKKASNDDEVNLEWATTESKGLIYTQVPGEQNQAYKGEFSWSLVDGL</sequence>
<dbReference type="Proteomes" id="UP000674938">
    <property type="component" value="Unassembled WGS sequence"/>
</dbReference>
<dbReference type="Gene3D" id="3.10.20.320">
    <property type="entry name" value="Putative peptidoglycan bound protein (lpxtg motif)"/>
    <property type="match status" value="1"/>
</dbReference>